<evidence type="ECO:0000256" key="12">
    <source>
        <dbReference type="SAM" id="MobiDB-lite"/>
    </source>
</evidence>
<evidence type="ECO:0000256" key="8">
    <source>
        <dbReference type="ARBA" id="ARBA00022840"/>
    </source>
</evidence>
<keyword evidence="4" id="KW-0547">Nucleotide-binding</keyword>
<dbReference type="GO" id="GO:0004386">
    <property type="term" value="F:helicase activity"/>
    <property type="evidence" value="ECO:0007669"/>
    <property type="project" value="UniProtKB-KW"/>
</dbReference>
<evidence type="ECO:0000313" key="15">
    <source>
        <dbReference type="EMBL" id="WFC94909.1"/>
    </source>
</evidence>
<keyword evidence="9" id="KW-0238">DNA-binding</keyword>
<keyword evidence="3" id="KW-0597">Phosphoprotein</keyword>
<evidence type="ECO:0000256" key="4">
    <source>
        <dbReference type="ARBA" id="ARBA00022741"/>
    </source>
</evidence>
<feature type="compositionally biased region" description="Basic and acidic residues" evidence="12">
    <location>
        <begin position="69"/>
        <end position="83"/>
    </location>
</feature>
<gene>
    <name evidence="15" type="primary">RAD54</name>
    <name evidence="15" type="ORF">MBRA1_001547</name>
</gene>
<dbReference type="GO" id="GO:0045003">
    <property type="term" value="P:double-strand break repair via synthesis-dependent strand annealing"/>
    <property type="evidence" value="ECO:0007669"/>
    <property type="project" value="TreeGrafter"/>
</dbReference>
<dbReference type="CDD" id="cd18793">
    <property type="entry name" value="SF2_C_SNF"/>
    <property type="match status" value="1"/>
</dbReference>
<dbReference type="InterPro" id="IPR001650">
    <property type="entry name" value="Helicase_C-like"/>
</dbReference>
<evidence type="ECO:0000256" key="11">
    <source>
        <dbReference type="ARBA" id="ARBA00023242"/>
    </source>
</evidence>
<evidence type="ECO:0000256" key="3">
    <source>
        <dbReference type="ARBA" id="ARBA00022553"/>
    </source>
</evidence>
<keyword evidence="5" id="KW-0227">DNA damage</keyword>
<keyword evidence="8" id="KW-0067">ATP-binding</keyword>
<evidence type="ECO:0000256" key="6">
    <source>
        <dbReference type="ARBA" id="ARBA00022801"/>
    </source>
</evidence>
<comment type="subcellular location">
    <subcellularLocation>
        <location evidence="1">Nucleus</location>
    </subcellularLocation>
</comment>
<evidence type="ECO:0000259" key="14">
    <source>
        <dbReference type="PROSITE" id="PS51194"/>
    </source>
</evidence>
<dbReference type="GO" id="GO:0015616">
    <property type="term" value="F:DNA translocase activity"/>
    <property type="evidence" value="ECO:0007669"/>
    <property type="project" value="TreeGrafter"/>
</dbReference>
<dbReference type="GO" id="GO:0007131">
    <property type="term" value="P:reciprocal meiotic recombination"/>
    <property type="evidence" value="ECO:0007669"/>
    <property type="project" value="TreeGrafter"/>
</dbReference>
<dbReference type="Gene3D" id="1.20.120.850">
    <property type="entry name" value="SWI2/SNF2 ATPases, N-terminal domain"/>
    <property type="match status" value="1"/>
</dbReference>
<evidence type="ECO:0000313" key="16">
    <source>
        <dbReference type="Proteomes" id="UP001216638"/>
    </source>
</evidence>
<keyword evidence="7" id="KW-0347">Helicase</keyword>
<dbReference type="Proteomes" id="UP001216638">
    <property type="component" value="Chromosome 2"/>
</dbReference>
<dbReference type="InterPro" id="IPR014001">
    <property type="entry name" value="Helicase_ATP-bd"/>
</dbReference>
<comment type="similarity">
    <text evidence="2">Belongs to the SNF2/RAD54 helicase family.</text>
</comment>
<reference evidence="15" key="1">
    <citation type="submission" date="2023-03" db="EMBL/GenBank/DDBJ databases">
        <title>Mating type loci evolution in Malassezia.</title>
        <authorList>
            <person name="Coelho M.A."/>
        </authorList>
    </citation>
    <scope>NUCLEOTIDE SEQUENCE</scope>
    <source>
        <strain evidence="15">CBS 14135</strain>
    </source>
</reference>
<keyword evidence="10" id="KW-0234">DNA repair</keyword>
<evidence type="ECO:0000256" key="7">
    <source>
        <dbReference type="ARBA" id="ARBA00022806"/>
    </source>
</evidence>
<feature type="region of interest" description="Disordered" evidence="12">
    <location>
        <begin position="1"/>
        <end position="83"/>
    </location>
</feature>
<feature type="domain" description="Helicase C-terminal" evidence="14">
    <location>
        <begin position="584"/>
        <end position="741"/>
    </location>
</feature>
<protein>
    <submittedName>
        <fullName evidence="15">DNA-dependent ATPase protein rad54</fullName>
    </submittedName>
</protein>
<dbReference type="AlphaFoldDB" id="A0AAF0DSH0"/>
<organism evidence="15 16">
    <name type="scientific">Malassezia brasiliensis</name>
    <dbReference type="NCBI Taxonomy" id="1821822"/>
    <lineage>
        <taxon>Eukaryota</taxon>
        <taxon>Fungi</taxon>
        <taxon>Dikarya</taxon>
        <taxon>Basidiomycota</taxon>
        <taxon>Ustilaginomycotina</taxon>
        <taxon>Malasseziomycetes</taxon>
        <taxon>Malasseziales</taxon>
        <taxon>Malasseziaceae</taxon>
        <taxon>Malassezia</taxon>
    </lineage>
</organism>
<evidence type="ECO:0000256" key="9">
    <source>
        <dbReference type="ARBA" id="ARBA00023125"/>
    </source>
</evidence>
<dbReference type="InterPro" id="IPR050496">
    <property type="entry name" value="SNF2_RAD54_helicase_repair"/>
</dbReference>
<keyword evidence="16" id="KW-1185">Reference proteome</keyword>
<dbReference type="SMART" id="SM00490">
    <property type="entry name" value="HELICc"/>
    <property type="match status" value="1"/>
</dbReference>
<dbReference type="Pfam" id="PF00176">
    <property type="entry name" value="SNF2-rel_dom"/>
    <property type="match status" value="1"/>
</dbReference>
<feature type="domain" description="Helicase ATP-binding" evidence="13">
    <location>
        <begin position="255"/>
        <end position="433"/>
    </location>
</feature>
<dbReference type="InterPro" id="IPR038718">
    <property type="entry name" value="SNF2-like_sf"/>
</dbReference>
<dbReference type="PANTHER" id="PTHR45629">
    <property type="entry name" value="SNF2/RAD54 FAMILY MEMBER"/>
    <property type="match status" value="1"/>
</dbReference>
<accession>A0AAF0DSH0</accession>
<dbReference type="FunFam" id="3.40.50.300:FF:000332">
    <property type="entry name" value="DNA repair and recombination protein RAD54-like"/>
    <property type="match status" value="1"/>
</dbReference>
<dbReference type="GO" id="GO:0003677">
    <property type="term" value="F:DNA binding"/>
    <property type="evidence" value="ECO:0007669"/>
    <property type="project" value="UniProtKB-KW"/>
</dbReference>
<dbReference type="InterPro" id="IPR027417">
    <property type="entry name" value="P-loop_NTPase"/>
</dbReference>
<evidence type="ECO:0000259" key="13">
    <source>
        <dbReference type="PROSITE" id="PS51192"/>
    </source>
</evidence>
<evidence type="ECO:0000256" key="5">
    <source>
        <dbReference type="ARBA" id="ARBA00022763"/>
    </source>
</evidence>
<evidence type="ECO:0000256" key="10">
    <source>
        <dbReference type="ARBA" id="ARBA00023204"/>
    </source>
</evidence>
<dbReference type="InterPro" id="IPR013967">
    <property type="entry name" value="Rad54_N"/>
</dbReference>
<dbReference type="PROSITE" id="PS51194">
    <property type="entry name" value="HELICASE_CTER"/>
    <property type="match status" value="1"/>
</dbReference>
<dbReference type="InterPro" id="IPR000330">
    <property type="entry name" value="SNF2_N"/>
</dbReference>
<dbReference type="Gene3D" id="3.40.50.10810">
    <property type="entry name" value="Tandem AAA-ATPase domain"/>
    <property type="match status" value="1"/>
</dbReference>
<evidence type="ECO:0000256" key="2">
    <source>
        <dbReference type="ARBA" id="ARBA00007025"/>
    </source>
</evidence>
<dbReference type="InterPro" id="IPR049730">
    <property type="entry name" value="SNF2/RAD54-like_C"/>
</dbReference>
<proteinExistence type="inferred from homology"/>
<dbReference type="SUPFAM" id="SSF52540">
    <property type="entry name" value="P-loop containing nucleoside triphosphate hydrolases"/>
    <property type="match status" value="2"/>
</dbReference>
<dbReference type="GO" id="GO:0005634">
    <property type="term" value="C:nucleus"/>
    <property type="evidence" value="ECO:0007669"/>
    <property type="project" value="UniProtKB-SubCell"/>
</dbReference>
<dbReference type="Pfam" id="PF00271">
    <property type="entry name" value="Helicase_C"/>
    <property type="match status" value="1"/>
</dbReference>
<sequence length="819" mass="92784">MRRSAIAAVLSDRTNESKDGQARQLASGGGFGPLLGQKPFKPPTAARREGALPSLRKRPRVNYAGMGDDDGKHAESYREIEEPRKKSSLEGVYKGIDASGVSFNADRRKWAVYQPKPDALGRRFLVPTMHNQRGETIETRMSYAALGVRRPVEVPPRPLHDPMGEHAIVLFDPTVDDKVLEREKELLRLAQQERERQLERTSHGPHKPLASILGIDKPKVQLEEKVPVVIDPRLAKILRPHQVEGVKFLYRCTTGMVQENAHGCIMADEMGLGKTLQCITLMWTLLRQSPRAGKSTIQKCIIVCPSSLVRNWANELVKWLGNAAPGTLALDGKLSREQMFETVQRWCESTGRSISHPVMIVSYETLRNLQELLGNTEVGLLLCDEGHRLKNADSLTFQSLDMIKVKRRVILSGTPIQNDLSEYFSLINFAIPDVLGSRAEFRKQFELHILRGRDADATEQQQQLGREKLQELSGLVSQFIIRRTNDILSKYLPVKYEHVVFCNLSPFQLSLYDLFVRSPAIKKLLRGVGSQPLKAIGILKKLCNHPDLLDLPDDLEGSEELFPEDYKPRDRRHVAVELSGKMAVLERFLTTIRTTTDDKIVLISNYTQTLDLFERLCRSKRWGCFRLDGTMNIGKRQRLVDRFNDPTSPEFVFLLSSKAGGCGLNLIGANRLVLFDPDWNPASDQQALARVWRDGQKKSCFVYRFIATGSIEEKILQRQSHKQSLSSCVVDEALDAERHFSGEDLRALFQFKSQTPCDTHDTYKCRRCRDGKQLVRAPAMLYGDTSTWNHYAHEHLGELHDDLLRAEIMHPDVSTVATR</sequence>
<dbReference type="Pfam" id="PF08658">
    <property type="entry name" value="Rad54_N"/>
    <property type="match status" value="1"/>
</dbReference>
<dbReference type="GO" id="GO:0016817">
    <property type="term" value="F:hydrolase activity, acting on acid anhydrides"/>
    <property type="evidence" value="ECO:0007669"/>
    <property type="project" value="InterPro"/>
</dbReference>
<evidence type="ECO:0000256" key="1">
    <source>
        <dbReference type="ARBA" id="ARBA00004123"/>
    </source>
</evidence>
<dbReference type="EMBL" id="CP119952">
    <property type="protein sequence ID" value="WFC94909.1"/>
    <property type="molecule type" value="Genomic_DNA"/>
</dbReference>
<dbReference type="PANTHER" id="PTHR45629:SF7">
    <property type="entry name" value="DNA EXCISION REPAIR PROTEIN ERCC-6-RELATED"/>
    <property type="match status" value="1"/>
</dbReference>
<dbReference type="SMART" id="SM00487">
    <property type="entry name" value="DEXDc"/>
    <property type="match status" value="1"/>
</dbReference>
<dbReference type="GO" id="GO:0005524">
    <property type="term" value="F:ATP binding"/>
    <property type="evidence" value="ECO:0007669"/>
    <property type="project" value="UniProtKB-KW"/>
</dbReference>
<dbReference type="PROSITE" id="PS51192">
    <property type="entry name" value="HELICASE_ATP_BIND_1"/>
    <property type="match status" value="1"/>
</dbReference>
<name>A0AAF0DSH0_9BASI</name>
<keyword evidence="6" id="KW-0378">Hydrolase</keyword>
<keyword evidence="11" id="KW-0539">Nucleus</keyword>
<dbReference type="FunFam" id="3.40.50.10810:FF:000010">
    <property type="entry name" value="DNA repair and recombination protein RAD54-like"/>
    <property type="match status" value="1"/>
</dbReference>
<dbReference type="Gene3D" id="3.40.50.300">
    <property type="entry name" value="P-loop containing nucleotide triphosphate hydrolases"/>
    <property type="match status" value="1"/>
</dbReference>